<gene>
    <name evidence="2" type="ORF">ACJMK2_009471</name>
</gene>
<dbReference type="Proteomes" id="UP001634394">
    <property type="component" value="Unassembled WGS sequence"/>
</dbReference>
<comment type="caution">
    <text evidence="2">The sequence shown here is derived from an EMBL/GenBank/DDBJ whole genome shotgun (WGS) entry which is preliminary data.</text>
</comment>
<dbReference type="EMBL" id="JBJQND010000012">
    <property type="protein sequence ID" value="KAL3859244.1"/>
    <property type="molecule type" value="Genomic_DNA"/>
</dbReference>
<evidence type="ECO:0000313" key="2">
    <source>
        <dbReference type="EMBL" id="KAL3859244.1"/>
    </source>
</evidence>
<dbReference type="AlphaFoldDB" id="A0ABD3VCC3"/>
<name>A0ABD3VCC3_SINWO</name>
<feature type="transmembrane region" description="Helical" evidence="1">
    <location>
        <begin position="92"/>
        <end position="120"/>
    </location>
</feature>
<keyword evidence="3" id="KW-1185">Reference proteome</keyword>
<accession>A0ABD3VCC3</accession>
<sequence>MGHGKGADDASGELTGTATANLQSMVPIFLIVSGLAPVLFVGSASRNNEEIKCIIYISVLIALLFSTAWKVKTEGKVVCSANVTNCLYCSEVVLTFALAMVTIDRIFLGCTIVCVVCLIFTELCK</sequence>
<protein>
    <submittedName>
        <fullName evidence="2">Uncharacterized protein</fullName>
    </submittedName>
</protein>
<keyword evidence="1" id="KW-1133">Transmembrane helix</keyword>
<reference evidence="2 3" key="1">
    <citation type="submission" date="2024-11" db="EMBL/GenBank/DDBJ databases">
        <title>Chromosome-level genome assembly of the freshwater bivalve Anodonta woodiana.</title>
        <authorList>
            <person name="Chen X."/>
        </authorList>
    </citation>
    <scope>NUCLEOTIDE SEQUENCE [LARGE SCALE GENOMIC DNA]</scope>
    <source>
        <strain evidence="2">MN2024</strain>
        <tissue evidence="2">Gills</tissue>
    </source>
</reference>
<keyword evidence="1" id="KW-0472">Membrane</keyword>
<organism evidence="2 3">
    <name type="scientific">Sinanodonta woodiana</name>
    <name type="common">Chinese pond mussel</name>
    <name type="synonym">Anodonta woodiana</name>
    <dbReference type="NCBI Taxonomy" id="1069815"/>
    <lineage>
        <taxon>Eukaryota</taxon>
        <taxon>Metazoa</taxon>
        <taxon>Spiralia</taxon>
        <taxon>Lophotrochozoa</taxon>
        <taxon>Mollusca</taxon>
        <taxon>Bivalvia</taxon>
        <taxon>Autobranchia</taxon>
        <taxon>Heteroconchia</taxon>
        <taxon>Palaeoheterodonta</taxon>
        <taxon>Unionida</taxon>
        <taxon>Unionoidea</taxon>
        <taxon>Unionidae</taxon>
        <taxon>Unioninae</taxon>
        <taxon>Sinanodonta</taxon>
    </lineage>
</organism>
<keyword evidence="1" id="KW-0812">Transmembrane</keyword>
<proteinExistence type="predicted"/>
<evidence type="ECO:0000256" key="1">
    <source>
        <dbReference type="SAM" id="Phobius"/>
    </source>
</evidence>
<feature type="transmembrane region" description="Helical" evidence="1">
    <location>
        <begin position="53"/>
        <end position="72"/>
    </location>
</feature>
<feature type="transmembrane region" description="Helical" evidence="1">
    <location>
        <begin position="20"/>
        <end position="41"/>
    </location>
</feature>
<evidence type="ECO:0000313" key="3">
    <source>
        <dbReference type="Proteomes" id="UP001634394"/>
    </source>
</evidence>